<keyword evidence="3" id="KW-1185">Reference proteome</keyword>
<feature type="region of interest" description="Disordered" evidence="1">
    <location>
        <begin position="300"/>
        <end position="390"/>
    </location>
</feature>
<protein>
    <submittedName>
        <fullName evidence="2">Uncharacterized protein</fullName>
    </submittedName>
</protein>
<dbReference type="AlphaFoldDB" id="A0A8H5M1M3"/>
<organism evidence="2 3">
    <name type="scientific">Tricholomella constricta</name>
    <dbReference type="NCBI Taxonomy" id="117010"/>
    <lineage>
        <taxon>Eukaryota</taxon>
        <taxon>Fungi</taxon>
        <taxon>Dikarya</taxon>
        <taxon>Basidiomycota</taxon>
        <taxon>Agaricomycotina</taxon>
        <taxon>Agaricomycetes</taxon>
        <taxon>Agaricomycetidae</taxon>
        <taxon>Agaricales</taxon>
        <taxon>Tricholomatineae</taxon>
        <taxon>Lyophyllaceae</taxon>
        <taxon>Tricholomella</taxon>
    </lineage>
</organism>
<feature type="compositionally biased region" description="Polar residues" evidence="1">
    <location>
        <begin position="179"/>
        <end position="205"/>
    </location>
</feature>
<gene>
    <name evidence="2" type="ORF">D9615_005261</name>
</gene>
<proteinExistence type="predicted"/>
<sequence>MAVLASRRTQFSSILELVSSQGPVLPRHTDFESMEDVHELARFAASSSDSVSDSISSRNSASSANHSFYSPLLRSASFQSNAEFRSGPSLPPIPNYLPRRKDKRSGRSKLGHSVDYHRPADVANQRALPSPEHPMRAKSFNGNGNALRHSLKKPKPAPLPAVDESTSSSAPQTAPLPLSNGSRSSFNSTPATPRSPTFATNTSRGADSHARRKSLDLGPSMMQAGIRRLKRSPSMWTMHTGDKPITISAEARDRHFEKLRAEPQLTEQQKLIVLKRARKIAQVFGSEAPTELIQGLDYPRRSTTEHRDSLSTIISTDMSPSVGSTRRRSNSASSASVGEITRRPASIKTSFDQAESSSRRPSDIVVTESAEISIPSPPLSPTSTTSATFRERRRRAAKLTQFFGVNYQDISKSITQTFVVPSTPKEAITSIDAPVVEVDVKVAGRRFWGLADGELKNAEVADVIDKLRGLKAS</sequence>
<accession>A0A8H5M1M3</accession>
<evidence type="ECO:0000313" key="2">
    <source>
        <dbReference type="EMBL" id="KAF5377558.1"/>
    </source>
</evidence>
<feature type="compositionally biased region" description="Polar residues" evidence="1">
    <location>
        <begin position="310"/>
        <end position="323"/>
    </location>
</feature>
<dbReference type="OrthoDB" id="3269550at2759"/>
<evidence type="ECO:0000313" key="3">
    <source>
        <dbReference type="Proteomes" id="UP000565441"/>
    </source>
</evidence>
<dbReference type="EMBL" id="JAACJP010000023">
    <property type="protein sequence ID" value="KAF5377558.1"/>
    <property type="molecule type" value="Genomic_DNA"/>
</dbReference>
<feature type="compositionally biased region" description="Basic and acidic residues" evidence="1">
    <location>
        <begin position="206"/>
        <end position="215"/>
    </location>
</feature>
<dbReference type="Proteomes" id="UP000565441">
    <property type="component" value="Unassembled WGS sequence"/>
</dbReference>
<feature type="compositionally biased region" description="Polar residues" evidence="1">
    <location>
        <begin position="347"/>
        <end position="356"/>
    </location>
</feature>
<name>A0A8H5M1M3_9AGAR</name>
<comment type="caution">
    <text evidence="2">The sequence shown here is derived from an EMBL/GenBank/DDBJ whole genome shotgun (WGS) entry which is preliminary data.</text>
</comment>
<feature type="compositionally biased region" description="Basic and acidic residues" evidence="1">
    <location>
        <begin position="300"/>
        <end position="309"/>
    </location>
</feature>
<reference evidence="2 3" key="1">
    <citation type="journal article" date="2020" name="ISME J.">
        <title>Uncovering the hidden diversity of litter-decomposition mechanisms in mushroom-forming fungi.</title>
        <authorList>
            <person name="Floudas D."/>
            <person name="Bentzer J."/>
            <person name="Ahren D."/>
            <person name="Johansson T."/>
            <person name="Persson P."/>
            <person name="Tunlid A."/>
        </authorList>
    </citation>
    <scope>NUCLEOTIDE SEQUENCE [LARGE SCALE GENOMIC DNA]</scope>
    <source>
        <strain evidence="2 3">CBS 661.87</strain>
    </source>
</reference>
<evidence type="ECO:0000256" key="1">
    <source>
        <dbReference type="SAM" id="MobiDB-lite"/>
    </source>
</evidence>
<feature type="compositionally biased region" description="Basic residues" evidence="1">
    <location>
        <begin position="98"/>
        <end position="110"/>
    </location>
</feature>
<feature type="region of interest" description="Disordered" evidence="1">
    <location>
        <begin position="83"/>
        <end position="215"/>
    </location>
</feature>